<keyword evidence="4 5" id="KW-0862">Zinc</keyword>
<evidence type="ECO:0000256" key="2">
    <source>
        <dbReference type="ARBA" id="ARBA00022737"/>
    </source>
</evidence>
<feature type="non-terminal residue" evidence="7">
    <location>
        <position position="69"/>
    </location>
</feature>
<dbReference type="EMBL" id="MCFF01000010">
    <property type="protein sequence ID" value="ORZ22806.1"/>
    <property type="molecule type" value="Genomic_DNA"/>
</dbReference>
<evidence type="ECO:0000256" key="4">
    <source>
        <dbReference type="ARBA" id="ARBA00022833"/>
    </source>
</evidence>
<dbReference type="AlphaFoldDB" id="A0A1Y2GTJ2"/>
<dbReference type="Gene3D" id="4.10.1000.10">
    <property type="entry name" value="Zinc finger, CCCH-type"/>
    <property type="match status" value="2"/>
</dbReference>
<keyword evidence="2" id="KW-0677">Repeat</keyword>
<sequence length="69" mass="8224">MPNSLNRYGDNCQFAHSTEELQYVTRHPRYKTQFCTSFQSQGYCKYNDRCTFIHHPEEARVPISSFTKK</sequence>
<evidence type="ECO:0000259" key="6">
    <source>
        <dbReference type="PROSITE" id="PS50103"/>
    </source>
</evidence>
<dbReference type="Pfam" id="PF00642">
    <property type="entry name" value="zf-CCCH"/>
    <property type="match status" value="1"/>
</dbReference>
<evidence type="ECO:0000256" key="5">
    <source>
        <dbReference type="PROSITE-ProRule" id="PRU00723"/>
    </source>
</evidence>
<proteinExistence type="predicted"/>
<evidence type="ECO:0000313" key="7">
    <source>
        <dbReference type="EMBL" id="ORZ22806.1"/>
    </source>
</evidence>
<dbReference type="Proteomes" id="UP000193648">
    <property type="component" value="Unassembled WGS sequence"/>
</dbReference>
<dbReference type="InterPro" id="IPR000571">
    <property type="entry name" value="Znf_CCCH"/>
</dbReference>
<reference evidence="7 8" key="1">
    <citation type="submission" date="2016-07" db="EMBL/GenBank/DDBJ databases">
        <title>Pervasive Adenine N6-methylation of Active Genes in Fungi.</title>
        <authorList>
            <consortium name="DOE Joint Genome Institute"/>
            <person name="Mondo S.J."/>
            <person name="Dannebaum R.O."/>
            <person name="Kuo R.C."/>
            <person name="Labutti K."/>
            <person name="Haridas S."/>
            <person name="Kuo A."/>
            <person name="Salamov A."/>
            <person name="Ahrendt S.R."/>
            <person name="Lipzen A."/>
            <person name="Sullivan W."/>
            <person name="Andreopoulos W.B."/>
            <person name="Clum A."/>
            <person name="Lindquist E."/>
            <person name="Daum C."/>
            <person name="Ramamoorthy G.K."/>
            <person name="Gryganskyi A."/>
            <person name="Culley D."/>
            <person name="Magnuson J.K."/>
            <person name="James T.Y."/>
            <person name="O'Malley M.A."/>
            <person name="Stajich J.E."/>
            <person name="Spatafora J.W."/>
            <person name="Visel A."/>
            <person name="Grigoriev I.V."/>
        </authorList>
    </citation>
    <scope>NUCLEOTIDE SEQUENCE [LARGE SCALE GENOMIC DNA]</scope>
    <source>
        <strain evidence="7 8">NRRL 3116</strain>
    </source>
</reference>
<dbReference type="OrthoDB" id="410307at2759"/>
<dbReference type="InParanoid" id="A0A1Y2GTJ2"/>
<dbReference type="PANTHER" id="PTHR12547:SF18">
    <property type="entry name" value="PROTEIN TIS11"/>
    <property type="match status" value="1"/>
</dbReference>
<gene>
    <name evidence="7" type="ORF">BCR41DRAFT_302870</name>
</gene>
<keyword evidence="8" id="KW-1185">Reference proteome</keyword>
<feature type="domain" description="C3H1-type" evidence="6">
    <location>
        <begin position="29"/>
        <end position="57"/>
    </location>
</feature>
<accession>A0A1Y2GTJ2</accession>
<dbReference type="GeneID" id="33562533"/>
<evidence type="ECO:0000313" key="8">
    <source>
        <dbReference type="Proteomes" id="UP000193648"/>
    </source>
</evidence>
<dbReference type="PANTHER" id="PTHR12547">
    <property type="entry name" value="CCCH ZINC FINGER/TIS11-RELATED"/>
    <property type="match status" value="1"/>
</dbReference>
<dbReference type="GO" id="GO:0008270">
    <property type="term" value="F:zinc ion binding"/>
    <property type="evidence" value="ECO:0007669"/>
    <property type="project" value="UniProtKB-KW"/>
</dbReference>
<dbReference type="InterPro" id="IPR036855">
    <property type="entry name" value="Znf_CCCH_sf"/>
</dbReference>
<dbReference type="STRING" id="64571.A0A1Y2GTJ2"/>
<dbReference type="GO" id="GO:0003729">
    <property type="term" value="F:mRNA binding"/>
    <property type="evidence" value="ECO:0007669"/>
    <property type="project" value="InterPro"/>
</dbReference>
<name>A0A1Y2GTJ2_9FUNG</name>
<organism evidence="7 8">
    <name type="scientific">Lobosporangium transversale</name>
    <dbReference type="NCBI Taxonomy" id="64571"/>
    <lineage>
        <taxon>Eukaryota</taxon>
        <taxon>Fungi</taxon>
        <taxon>Fungi incertae sedis</taxon>
        <taxon>Mucoromycota</taxon>
        <taxon>Mortierellomycotina</taxon>
        <taxon>Mortierellomycetes</taxon>
        <taxon>Mortierellales</taxon>
        <taxon>Mortierellaceae</taxon>
        <taxon>Lobosporangium</taxon>
    </lineage>
</organism>
<feature type="zinc finger region" description="C3H1-type" evidence="5">
    <location>
        <begin position="29"/>
        <end position="57"/>
    </location>
</feature>
<dbReference type="RefSeq" id="XP_021883360.1">
    <property type="nucleotide sequence ID" value="XM_022020689.1"/>
</dbReference>
<dbReference type="PROSITE" id="PS50103">
    <property type="entry name" value="ZF_C3H1"/>
    <property type="match status" value="1"/>
</dbReference>
<evidence type="ECO:0000256" key="1">
    <source>
        <dbReference type="ARBA" id="ARBA00022723"/>
    </source>
</evidence>
<dbReference type="SUPFAM" id="SSF90229">
    <property type="entry name" value="CCCH zinc finger"/>
    <property type="match status" value="1"/>
</dbReference>
<evidence type="ECO:0000256" key="3">
    <source>
        <dbReference type="ARBA" id="ARBA00022771"/>
    </source>
</evidence>
<protein>
    <recommendedName>
        <fullName evidence="6">C3H1-type domain-containing protein</fullName>
    </recommendedName>
</protein>
<comment type="caution">
    <text evidence="7">The sequence shown here is derived from an EMBL/GenBank/DDBJ whole genome shotgun (WGS) entry which is preliminary data.</text>
</comment>
<dbReference type="InterPro" id="IPR045877">
    <property type="entry name" value="ZFP36-like"/>
</dbReference>
<keyword evidence="1 5" id="KW-0479">Metal-binding</keyword>
<dbReference type="SMART" id="SM00356">
    <property type="entry name" value="ZnF_C3H1"/>
    <property type="match status" value="1"/>
</dbReference>
<keyword evidence="3 5" id="KW-0863">Zinc-finger</keyword>